<comment type="caution">
    <text evidence="2">The sequence shown here is derived from an EMBL/GenBank/DDBJ whole genome shotgun (WGS) entry which is preliminary data.</text>
</comment>
<organism evidence="2 3">
    <name type="scientific">Melipona bicolor</name>
    <dbReference type="NCBI Taxonomy" id="60889"/>
    <lineage>
        <taxon>Eukaryota</taxon>
        <taxon>Metazoa</taxon>
        <taxon>Ecdysozoa</taxon>
        <taxon>Arthropoda</taxon>
        <taxon>Hexapoda</taxon>
        <taxon>Insecta</taxon>
        <taxon>Pterygota</taxon>
        <taxon>Neoptera</taxon>
        <taxon>Endopterygota</taxon>
        <taxon>Hymenoptera</taxon>
        <taxon>Apocrita</taxon>
        <taxon>Aculeata</taxon>
        <taxon>Apoidea</taxon>
        <taxon>Anthophila</taxon>
        <taxon>Apidae</taxon>
        <taxon>Melipona</taxon>
    </lineage>
</organism>
<sequence length="141" mass="15858">MTLLASASGAAGTIDPPETVSSKSGSVPFLRFGHRPDTDAVGRWHKGGRSKSASKVVESVDKEWSLGFKRSLTGDGSERSSRYPVQLRDNVNYWREFQWWVGSRRPLSPRVRHRPRTDIPPVEAASHCVNATWFYGRRFGQ</sequence>
<dbReference type="EMBL" id="JAHYIQ010000005">
    <property type="protein sequence ID" value="KAK1131789.1"/>
    <property type="molecule type" value="Genomic_DNA"/>
</dbReference>
<dbReference type="Proteomes" id="UP001177670">
    <property type="component" value="Unassembled WGS sequence"/>
</dbReference>
<gene>
    <name evidence="2" type="ORF">K0M31_015948</name>
</gene>
<evidence type="ECO:0000313" key="2">
    <source>
        <dbReference type="EMBL" id="KAK1131789.1"/>
    </source>
</evidence>
<proteinExistence type="predicted"/>
<keyword evidence="3" id="KW-1185">Reference proteome</keyword>
<dbReference type="AlphaFoldDB" id="A0AA40KT20"/>
<feature type="region of interest" description="Disordered" evidence="1">
    <location>
        <begin position="1"/>
        <end position="54"/>
    </location>
</feature>
<reference evidence="2" key="1">
    <citation type="submission" date="2021-10" db="EMBL/GenBank/DDBJ databases">
        <title>Melipona bicolor Genome sequencing and assembly.</title>
        <authorList>
            <person name="Araujo N.S."/>
            <person name="Arias M.C."/>
        </authorList>
    </citation>
    <scope>NUCLEOTIDE SEQUENCE</scope>
    <source>
        <strain evidence="2">USP_2M_L1-L4_2017</strain>
        <tissue evidence="2">Whole body</tissue>
    </source>
</reference>
<protein>
    <submittedName>
        <fullName evidence="2">Uncharacterized protein</fullName>
    </submittedName>
</protein>
<evidence type="ECO:0000313" key="3">
    <source>
        <dbReference type="Proteomes" id="UP001177670"/>
    </source>
</evidence>
<accession>A0AA40KT20</accession>
<evidence type="ECO:0000256" key="1">
    <source>
        <dbReference type="SAM" id="MobiDB-lite"/>
    </source>
</evidence>
<name>A0AA40KT20_9HYME</name>